<proteinExistence type="predicted"/>
<evidence type="ECO:0000313" key="2">
    <source>
        <dbReference type="RefSeq" id="XP_040967789.1"/>
    </source>
</evidence>
<dbReference type="PANTHER" id="PTHR30454:SF0">
    <property type="entry name" value="4-HYDROXY-3-METHYLBUT-2-EN-1-YL DIPHOSPHATE SYNTHASE (FERREDOXIN), CHLOROPLASTIC"/>
    <property type="match status" value="1"/>
</dbReference>
<sequence length="156" mass="17042">MLLHNVPYNEDKIGRVLQLGGKNVNGLNLLNSYGLMFLSGIHRDDLVINAGTNAGAHLVDGLGDGVLLESLDQDFDFLRNTSFNLLQCYCNHGLHRQWPKGMADVDFGYVGGAPGKIDLYVGKTVVKRGIAMGHAADAFIQLIKDHGRWVDPPAEE</sequence>
<dbReference type="InterPro" id="IPR004588">
    <property type="entry name" value="IspG_bac-typ"/>
</dbReference>
<reference evidence="2" key="2">
    <citation type="submission" date="2025-08" db="UniProtKB">
        <authorList>
            <consortium name="RefSeq"/>
        </authorList>
    </citation>
    <scope>IDENTIFICATION</scope>
</reference>
<accession>A0ABM3BL43</accession>
<dbReference type="RefSeq" id="XP_040967789.1">
    <property type="nucleotide sequence ID" value="XM_041111855.1"/>
</dbReference>
<gene>
    <name evidence="2" type="primary">LOC107959038</name>
</gene>
<dbReference type="Proteomes" id="UP000818029">
    <property type="component" value="Chromosome A05"/>
</dbReference>
<protein>
    <submittedName>
        <fullName evidence="2">4-hydroxy-3-methylbut-2-en-1-yl diphosphate synthase (Ferredoxin), chloroplastic-like</fullName>
    </submittedName>
</protein>
<evidence type="ECO:0000313" key="1">
    <source>
        <dbReference type="Proteomes" id="UP000818029"/>
    </source>
</evidence>
<dbReference type="GeneID" id="107959038"/>
<name>A0ABM3BL43_GOSHI</name>
<reference evidence="1" key="1">
    <citation type="journal article" date="2020" name="Nat. Genet.">
        <title>Genomic diversifications of five Gossypium allopolyploid species and their impact on cotton improvement.</title>
        <authorList>
            <person name="Chen Z.J."/>
            <person name="Sreedasyam A."/>
            <person name="Ando A."/>
            <person name="Song Q."/>
            <person name="De Santiago L.M."/>
            <person name="Hulse-Kemp A.M."/>
            <person name="Ding M."/>
            <person name="Ye W."/>
            <person name="Kirkbride R.C."/>
            <person name="Jenkins J."/>
            <person name="Plott C."/>
            <person name="Lovell J."/>
            <person name="Lin Y.M."/>
            <person name="Vaughn R."/>
            <person name="Liu B."/>
            <person name="Simpson S."/>
            <person name="Scheffler B.E."/>
            <person name="Wen L."/>
            <person name="Saski C.A."/>
            <person name="Grover C.E."/>
            <person name="Hu G."/>
            <person name="Conover J.L."/>
            <person name="Carlson J.W."/>
            <person name="Shu S."/>
            <person name="Boston L.B."/>
            <person name="Williams M."/>
            <person name="Peterson D.G."/>
            <person name="McGee K."/>
            <person name="Jones D.C."/>
            <person name="Wendel J.F."/>
            <person name="Stelly D.M."/>
            <person name="Grimwood J."/>
            <person name="Schmutz J."/>
        </authorList>
    </citation>
    <scope>NUCLEOTIDE SEQUENCE [LARGE SCALE GENOMIC DNA]</scope>
    <source>
        <strain evidence="1">cv. TM-1</strain>
    </source>
</reference>
<organism evidence="1 2">
    <name type="scientific">Gossypium hirsutum</name>
    <name type="common">Upland cotton</name>
    <name type="synonym">Gossypium mexicanum</name>
    <dbReference type="NCBI Taxonomy" id="3635"/>
    <lineage>
        <taxon>Eukaryota</taxon>
        <taxon>Viridiplantae</taxon>
        <taxon>Streptophyta</taxon>
        <taxon>Embryophyta</taxon>
        <taxon>Tracheophyta</taxon>
        <taxon>Spermatophyta</taxon>
        <taxon>Magnoliopsida</taxon>
        <taxon>eudicotyledons</taxon>
        <taxon>Gunneridae</taxon>
        <taxon>Pentapetalae</taxon>
        <taxon>rosids</taxon>
        <taxon>malvids</taxon>
        <taxon>Malvales</taxon>
        <taxon>Malvaceae</taxon>
        <taxon>Malvoideae</taxon>
        <taxon>Gossypium</taxon>
    </lineage>
</organism>
<keyword evidence="1" id="KW-1185">Reference proteome</keyword>
<dbReference type="PANTHER" id="PTHR30454">
    <property type="entry name" value="4-HYDROXY-3-METHYLBUT-2-EN-1-YL DIPHOSPHATE SYNTHASE"/>
    <property type="match status" value="1"/>
</dbReference>